<keyword evidence="1" id="KW-0472">Membrane</keyword>
<protein>
    <submittedName>
        <fullName evidence="2">Uncharacterized protein</fullName>
    </submittedName>
</protein>
<dbReference type="AlphaFoldDB" id="A0A1D3TPB6"/>
<feature type="transmembrane region" description="Helical" evidence="1">
    <location>
        <begin position="6"/>
        <end position="25"/>
    </location>
</feature>
<sequence>MKKGMLYIGAVLIMGVMLAATFIYYSSKDARVIADYDLMHDLADELEKKGFSLEMEDMMKDILAGERTRLTVNGQENIYVYVYENNRAMEEDSLCLDACGFYYSAVKDDVSKNIQMSWDSLPHFFKRGNIIVLYVGENPEMINNLKGFLGAQFAGQ</sequence>
<evidence type="ECO:0000256" key="1">
    <source>
        <dbReference type="SAM" id="Phobius"/>
    </source>
</evidence>
<dbReference type="OrthoDB" id="2066498at2"/>
<dbReference type="Proteomes" id="UP000199315">
    <property type="component" value="Unassembled WGS sequence"/>
</dbReference>
<keyword evidence="1" id="KW-0812">Transmembrane</keyword>
<keyword evidence="3" id="KW-1185">Reference proteome</keyword>
<keyword evidence="1" id="KW-1133">Transmembrane helix</keyword>
<dbReference type="STRING" id="1619234.SAMN05421730_1001426"/>
<accession>A0A1D3TPB6</accession>
<dbReference type="RefSeq" id="WP_091229352.1">
    <property type="nucleotide sequence ID" value="NZ_FMKA01000001.1"/>
</dbReference>
<name>A0A1D3TPB6_9FIRM</name>
<organism evidence="2 3">
    <name type="scientific">Anaerobium acetethylicum</name>
    <dbReference type="NCBI Taxonomy" id="1619234"/>
    <lineage>
        <taxon>Bacteria</taxon>
        <taxon>Bacillati</taxon>
        <taxon>Bacillota</taxon>
        <taxon>Clostridia</taxon>
        <taxon>Lachnospirales</taxon>
        <taxon>Lachnospiraceae</taxon>
        <taxon>Anaerobium</taxon>
    </lineage>
</organism>
<proteinExistence type="predicted"/>
<evidence type="ECO:0000313" key="3">
    <source>
        <dbReference type="Proteomes" id="UP000199315"/>
    </source>
</evidence>
<dbReference type="EMBL" id="FMKA01000001">
    <property type="protein sequence ID" value="SCP95249.1"/>
    <property type="molecule type" value="Genomic_DNA"/>
</dbReference>
<evidence type="ECO:0000313" key="2">
    <source>
        <dbReference type="EMBL" id="SCP95249.1"/>
    </source>
</evidence>
<reference evidence="2 3" key="1">
    <citation type="submission" date="2016-09" db="EMBL/GenBank/DDBJ databases">
        <authorList>
            <person name="Capua I."/>
            <person name="De Benedictis P."/>
            <person name="Joannis T."/>
            <person name="Lombin L.H."/>
            <person name="Cattoli G."/>
        </authorList>
    </citation>
    <scope>NUCLEOTIDE SEQUENCE [LARGE SCALE GENOMIC DNA]</scope>
    <source>
        <strain evidence="2 3">GluBS11</strain>
    </source>
</reference>
<gene>
    <name evidence="2" type="ORF">SAMN05421730_1001426</name>
</gene>